<dbReference type="PANTHER" id="PTHR37946">
    <property type="entry name" value="SLL1969 PROTEIN"/>
    <property type="match status" value="1"/>
</dbReference>
<gene>
    <name evidence="2" type="ordered locus">LEPBI_I3321</name>
</gene>
<keyword evidence="3" id="KW-1185">Reference proteome</keyword>
<feature type="chain" id="PRO_5002755533" evidence="1">
    <location>
        <begin position="22"/>
        <end position="189"/>
    </location>
</feature>
<evidence type="ECO:0000313" key="3">
    <source>
        <dbReference type="Proteomes" id="UP000001847"/>
    </source>
</evidence>
<sequence>MKKTYYLFILMTLFTCVFLCSDQNLSQKIKIADHQECVVLIHGFLRSSNHLKNLRNFLIEKGYYVVSIDYESTSMTIQEIADSKLSHLSDVCQNQKTHFVTHSLGGIILRSYLNSNHIKHLGNTVMLAPPNQGSEVADFLSQFHVINLFLGPVVAQLKTDQTSFVHSLGLPKFKFGIIAGNLTLDPFSS</sequence>
<dbReference type="STRING" id="456481.LEPBI_I3321"/>
<feature type="signal peptide" evidence="1">
    <location>
        <begin position="1"/>
        <end position="21"/>
    </location>
</feature>
<name>B0SR94_LEPBP</name>
<evidence type="ECO:0000313" key="2">
    <source>
        <dbReference type="EMBL" id="ABZ99386.1"/>
    </source>
</evidence>
<reference evidence="2 3" key="1">
    <citation type="journal article" date="2008" name="PLoS ONE">
        <title>Genome sequence of the saprophyte Leptospira biflexa provides insights into the evolution of Leptospira and the pathogenesis of leptospirosis.</title>
        <authorList>
            <person name="Picardeau M."/>
            <person name="Bulach D.M."/>
            <person name="Bouchier C."/>
            <person name="Zuerner R.L."/>
            <person name="Zidane N."/>
            <person name="Wilson P.J."/>
            <person name="Creno S."/>
            <person name="Kuczek E.S."/>
            <person name="Bommezzadri S."/>
            <person name="Davis J.C."/>
            <person name="McGrath A."/>
            <person name="Johnson M.J."/>
            <person name="Boursaux-Eude C."/>
            <person name="Seemann T."/>
            <person name="Rouy Z."/>
            <person name="Coppel R.L."/>
            <person name="Rood J.I."/>
            <person name="Lajus A."/>
            <person name="Davies J.K."/>
            <person name="Medigue C."/>
            <person name="Adler B."/>
        </authorList>
    </citation>
    <scope>NUCLEOTIDE SEQUENCE [LARGE SCALE GENOMIC DNA]</scope>
    <source>
        <strain evidence="3">Patoc 1 / ATCC 23582 / Paris</strain>
    </source>
</reference>
<dbReference type="Gene3D" id="3.40.50.1820">
    <property type="entry name" value="alpha/beta hydrolase"/>
    <property type="match status" value="1"/>
</dbReference>
<dbReference type="SUPFAM" id="SSF53474">
    <property type="entry name" value="alpha/beta-Hydrolases"/>
    <property type="match status" value="1"/>
</dbReference>
<dbReference type="RefSeq" id="WP_012390242.1">
    <property type="nucleotide sequence ID" value="NC_010602.1"/>
</dbReference>
<proteinExistence type="predicted"/>
<dbReference type="BioCyc" id="LBIF456481:LEPBI_RS16265-MONOMER"/>
<dbReference type="InterPro" id="IPR029058">
    <property type="entry name" value="AB_hydrolase_fold"/>
</dbReference>
<dbReference type="AlphaFoldDB" id="B0SR94"/>
<organism evidence="2 3">
    <name type="scientific">Leptospira biflexa serovar Patoc (strain Patoc 1 / ATCC 23582 / Paris)</name>
    <dbReference type="NCBI Taxonomy" id="456481"/>
    <lineage>
        <taxon>Bacteria</taxon>
        <taxon>Pseudomonadati</taxon>
        <taxon>Spirochaetota</taxon>
        <taxon>Spirochaetia</taxon>
        <taxon>Leptospirales</taxon>
        <taxon>Leptospiraceae</taxon>
        <taxon>Leptospira</taxon>
    </lineage>
</organism>
<dbReference type="PANTHER" id="PTHR37946:SF1">
    <property type="entry name" value="SLL1969 PROTEIN"/>
    <property type="match status" value="1"/>
</dbReference>
<dbReference type="Proteomes" id="UP000001847">
    <property type="component" value="Chromosome I"/>
</dbReference>
<dbReference type="GO" id="GO:0016787">
    <property type="term" value="F:hydrolase activity"/>
    <property type="evidence" value="ECO:0007669"/>
    <property type="project" value="UniProtKB-KW"/>
</dbReference>
<keyword evidence="1" id="KW-0732">Signal</keyword>
<dbReference type="KEGG" id="lbi:LEPBI_I3321"/>
<dbReference type="HOGENOM" id="CLU_075528_1_0_12"/>
<keyword evidence="2" id="KW-0378">Hydrolase</keyword>
<evidence type="ECO:0000256" key="1">
    <source>
        <dbReference type="SAM" id="SignalP"/>
    </source>
</evidence>
<dbReference type="EMBL" id="CP000786">
    <property type="protein sequence ID" value="ABZ99386.1"/>
    <property type="molecule type" value="Genomic_DNA"/>
</dbReference>
<protein>
    <submittedName>
        <fullName evidence="2">Putative hydrolase, alpha/beta family putative signal peptide</fullName>
    </submittedName>
</protein>
<dbReference type="OrthoDB" id="9775557at2"/>
<accession>B0SR94</accession>
<dbReference type="Pfam" id="PF02089">
    <property type="entry name" value="Palm_thioest"/>
    <property type="match status" value="1"/>
</dbReference>